<dbReference type="InterPro" id="IPR027266">
    <property type="entry name" value="TrmE/GcvT-like"/>
</dbReference>
<sequence>MSFTLARARSGSFACVSYAKVRVSHRKRSSNPRRHAKTFVSGGDIDLDALLPPDIDGDLESLQRESGAVVDDDGFVLNFGAREEELEAIKTAVGVIDRSDWGLIRSSGPGAPRALTAIAANHDGLALTPAGSGFEIKVASTNDTAQVYCQSEGFLIVVPPSSIDAVANVLESSPEQNFMELNDQCALLTVVGPQCADVLSKTGLVEVLTDAVGAHRVFGFENRPVVAAHTREFDVPGVNLIIDEAIAGQVWATITRAGVIPCGSQASDEILRGLGRLQGA</sequence>
<organism evidence="1">
    <name type="scientific">Ostreococcus sp. 'lucimarinus'</name>
    <dbReference type="NCBI Taxonomy" id="242159"/>
    <lineage>
        <taxon>Eukaryota</taxon>
        <taxon>Viridiplantae</taxon>
        <taxon>Chlorophyta</taxon>
        <taxon>Mamiellophyceae</taxon>
        <taxon>Mamiellales</taxon>
        <taxon>Bathycoccaceae</taxon>
        <taxon>Ostreococcus</taxon>
    </lineage>
</organism>
<proteinExistence type="predicted"/>
<evidence type="ECO:0000313" key="1">
    <source>
        <dbReference type="EMBL" id="CAD8222530.1"/>
    </source>
</evidence>
<dbReference type="Gene3D" id="3.30.1360.120">
    <property type="entry name" value="Probable tRNA modification gtpase trme, domain 1"/>
    <property type="match status" value="2"/>
</dbReference>
<dbReference type="AlphaFoldDB" id="A0A7R9T281"/>
<name>A0A7R9T281_9CHLO</name>
<dbReference type="EMBL" id="HBDX01003784">
    <property type="protein sequence ID" value="CAD8222530.1"/>
    <property type="molecule type" value="Transcribed_RNA"/>
</dbReference>
<gene>
    <name evidence="1" type="ORF">OLUC0939_LOCUS3254</name>
</gene>
<accession>A0A7R9T281</accession>
<reference evidence="1" key="1">
    <citation type="submission" date="2021-01" db="EMBL/GenBank/DDBJ databases">
        <authorList>
            <person name="Corre E."/>
            <person name="Pelletier E."/>
            <person name="Niang G."/>
            <person name="Scheremetjew M."/>
            <person name="Finn R."/>
            <person name="Kale V."/>
            <person name="Holt S."/>
            <person name="Cochrane G."/>
            <person name="Meng A."/>
            <person name="Brown T."/>
            <person name="Cohen L."/>
        </authorList>
    </citation>
    <scope>NUCLEOTIDE SEQUENCE</scope>
    <source>
        <strain evidence="1">Clade-A-BCC118000</strain>
    </source>
</reference>
<dbReference type="SUPFAM" id="SSF103025">
    <property type="entry name" value="Folate-binding domain"/>
    <property type="match status" value="1"/>
</dbReference>
<evidence type="ECO:0008006" key="2">
    <source>
        <dbReference type="Google" id="ProtNLM"/>
    </source>
</evidence>
<protein>
    <recommendedName>
        <fullName evidence="2">Aminomethyltransferase folate-binding domain-containing protein</fullName>
    </recommendedName>
</protein>